<gene>
    <name evidence="2" type="ORF">A3C04_00100</name>
</gene>
<protein>
    <recommendedName>
        <fullName evidence="1">TraC-like domain-containing protein</fullName>
    </recommendedName>
</protein>
<dbReference type="Proteomes" id="UP000178092">
    <property type="component" value="Unassembled WGS sequence"/>
</dbReference>
<evidence type="ECO:0000259" key="1">
    <source>
        <dbReference type="Pfam" id="PF26593"/>
    </source>
</evidence>
<name>A0A1G2QZ61_9BACT</name>
<sequence length="227" mass="26064">MASSTQQFLNIEDIREGALILKNRAIRGILMVSSQNFALKSQEEQDAVIFQFQNFLNSLDFFVQITVQSRRLNITGYIDKLKQLEQAQTNPLLQIQTKSYRQFIEQMIAGGSVLAKNFFVIVPFTLIEALPAADQRKKGGILSKTPKVKGPLSDEDFDRMKNQLWQRMEFVSLGLRRCGLHVTPLNTEEIIELFWSWYHPDEAEVGYYPSVPPELLRRGKPDNNQPS</sequence>
<comment type="caution">
    <text evidence="2">The sequence shown here is derived from an EMBL/GenBank/DDBJ whole genome shotgun (WGS) entry which is preliminary data.</text>
</comment>
<organism evidence="2 3">
    <name type="scientific">Candidatus Wildermuthbacteria bacterium RIFCSPHIGHO2_02_FULL_45_25</name>
    <dbReference type="NCBI Taxonomy" id="1802450"/>
    <lineage>
        <taxon>Bacteria</taxon>
        <taxon>Candidatus Wildermuthiibacteriota</taxon>
    </lineage>
</organism>
<dbReference type="AlphaFoldDB" id="A0A1G2QZ61"/>
<evidence type="ECO:0000313" key="3">
    <source>
        <dbReference type="Proteomes" id="UP000178092"/>
    </source>
</evidence>
<dbReference type="Pfam" id="PF26593">
    <property type="entry name" value="TraC-like"/>
    <property type="match status" value="1"/>
</dbReference>
<proteinExistence type="predicted"/>
<feature type="domain" description="TraC-like" evidence="1">
    <location>
        <begin position="19"/>
        <end position="195"/>
    </location>
</feature>
<reference evidence="2 3" key="1">
    <citation type="journal article" date="2016" name="Nat. Commun.">
        <title>Thousands of microbial genomes shed light on interconnected biogeochemical processes in an aquifer system.</title>
        <authorList>
            <person name="Anantharaman K."/>
            <person name="Brown C.T."/>
            <person name="Hug L.A."/>
            <person name="Sharon I."/>
            <person name="Castelle C.J."/>
            <person name="Probst A.J."/>
            <person name="Thomas B.C."/>
            <person name="Singh A."/>
            <person name="Wilkins M.J."/>
            <person name="Karaoz U."/>
            <person name="Brodie E.L."/>
            <person name="Williams K.H."/>
            <person name="Hubbard S.S."/>
            <person name="Banfield J.F."/>
        </authorList>
    </citation>
    <scope>NUCLEOTIDE SEQUENCE [LARGE SCALE GENOMIC DNA]</scope>
</reference>
<accession>A0A1G2QZ61</accession>
<dbReference type="InterPro" id="IPR058596">
    <property type="entry name" value="TraC-like_dom"/>
</dbReference>
<evidence type="ECO:0000313" key="2">
    <source>
        <dbReference type="EMBL" id="OHA65886.1"/>
    </source>
</evidence>
<dbReference type="EMBL" id="MHTV01000040">
    <property type="protein sequence ID" value="OHA65886.1"/>
    <property type="molecule type" value="Genomic_DNA"/>
</dbReference>